<feature type="compositionally biased region" description="Low complexity" evidence="13">
    <location>
        <begin position="424"/>
        <end position="438"/>
    </location>
</feature>
<dbReference type="InterPro" id="IPR026849">
    <property type="entry name" value="ATG2"/>
</dbReference>
<dbReference type="Pfam" id="PF13329">
    <property type="entry name" value="ATG2_CAD"/>
    <property type="match status" value="1"/>
</dbReference>
<gene>
    <name evidence="14" type="ORF">VSDG_07485</name>
</gene>
<keyword evidence="5" id="KW-0813">Transport</keyword>
<feature type="region of interest" description="Disordered" evidence="13">
    <location>
        <begin position="461"/>
        <end position="503"/>
    </location>
</feature>
<feature type="region of interest" description="Disordered" evidence="13">
    <location>
        <begin position="346"/>
        <end position="373"/>
    </location>
</feature>
<keyword evidence="7" id="KW-0072">Autophagy</keyword>
<keyword evidence="15" id="KW-1185">Reference proteome</keyword>
<dbReference type="GO" id="GO:0000045">
    <property type="term" value="P:autophagosome assembly"/>
    <property type="evidence" value="ECO:0007669"/>
    <property type="project" value="TreeGrafter"/>
</dbReference>
<evidence type="ECO:0000256" key="13">
    <source>
        <dbReference type="SAM" id="MobiDB-lite"/>
    </source>
</evidence>
<dbReference type="GO" id="GO:0061723">
    <property type="term" value="P:glycophagy"/>
    <property type="evidence" value="ECO:0007669"/>
    <property type="project" value="TreeGrafter"/>
</dbReference>
<evidence type="ECO:0000256" key="1">
    <source>
        <dbReference type="ARBA" id="ARBA00004406"/>
    </source>
</evidence>
<feature type="region of interest" description="Disordered" evidence="13">
    <location>
        <begin position="418"/>
        <end position="441"/>
    </location>
</feature>
<feature type="region of interest" description="Disordered" evidence="13">
    <location>
        <begin position="291"/>
        <end position="326"/>
    </location>
</feature>
<feature type="region of interest" description="Disordered" evidence="13">
    <location>
        <begin position="1439"/>
        <end position="1458"/>
    </location>
</feature>
<evidence type="ECO:0000256" key="8">
    <source>
        <dbReference type="ARBA" id="ARBA00023055"/>
    </source>
</evidence>
<dbReference type="GO" id="GO:0000422">
    <property type="term" value="P:autophagy of mitochondrion"/>
    <property type="evidence" value="ECO:0007669"/>
    <property type="project" value="TreeGrafter"/>
</dbReference>
<organism evidence="14 15">
    <name type="scientific">Cytospora chrysosperma</name>
    <name type="common">Cytospora canker fungus</name>
    <name type="synonym">Sphaeria chrysosperma</name>
    <dbReference type="NCBI Taxonomy" id="252740"/>
    <lineage>
        <taxon>Eukaryota</taxon>
        <taxon>Fungi</taxon>
        <taxon>Dikarya</taxon>
        <taxon>Ascomycota</taxon>
        <taxon>Pezizomycotina</taxon>
        <taxon>Sordariomycetes</taxon>
        <taxon>Sordariomycetidae</taxon>
        <taxon>Diaporthales</taxon>
        <taxon>Cytosporaceae</taxon>
        <taxon>Cytospora</taxon>
    </lineage>
</organism>
<evidence type="ECO:0000256" key="2">
    <source>
        <dbReference type="ARBA" id="ARBA00004623"/>
    </source>
</evidence>
<feature type="compositionally biased region" description="Basic and acidic residues" evidence="13">
    <location>
        <begin position="490"/>
        <end position="502"/>
    </location>
</feature>
<comment type="catalytic activity">
    <reaction evidence="11">
        <text>a 1,2-diacyl-sn-glycero-3-phosphoethanolamine(in) = a 1,2-diacyl-sn-glycero-3-phosphoethanolamine(out)</text>
        <dbReference type="Rhea" id="RHEA:38895"/>
        <dbReference type="ChEBI" id="CHEBI:64612"/>
    </reaction>
</comment>
<dbReference type="GO" id="GO:0061908">
    <property type="term" value="C:phagophore"/>
    <property type="evidence" value="ECO:0007669"/>
    <property type="project" value="TreeGrafter"/>
</dbReference>
<comment type="caution">
    <text evidence="14">The sequence shown here is derived from an EMBL/GenBank/DDBJ whole genome shotgun (WGS) entry which is preliminary data.</text>
</comment>
<evidence type="ECO:0000256" key="6">
    <source>
        <dbReference type="ARBA" id="ARBA00022824"/>
    </source>
</evidence>
<accession>A0A423VHS5</accession>
<evidence type="ECO:0000256" key="10">
    <source>
        <dbReference type="ARBA" id="ARBA00024479"/>
    </source>
</evidence>
<dbReference type="Proteomes" id="UP000284375">
    <property type="component" value="Unassembled WGS sequence"/>
</dbReference>
<name>A0A423VHS5_CYTCH</name>
<feature type="region of interest" description="Disordered" evidence="13">
    <location>
        <begin position="667"/>
        <end position="687"/>
    </location>
</feature>
<keyword evidence="9" id="KW-0472">Membrane</keyword>
<dbReference type="GO" id="GO:0043495">
    <property type="term" value="F:protein-membrane adaptor activity"/>
    <property type="evidence" value="ECO:0007669"/>
    <property type="project" value="TreeGrafter"/>
</dbReference>
<evidence type="ECO:0000256" key="3">
    <source>
        <dbReference type="ARBA" id="ARBA00009714"/>
    </source>
</evidence>
<evidence type="ECO:0000256" key="5">
    <source>
        <dbReference type="ARBA" id="ARBA00022448"/>
    </source>
</evidence>
<dbReference type="PANTHER" id="PTHR13190:SF1">
    <property type="entry name" value="AUTOPHAGY-RELATED 2, ISOFORM A"/>
    <property type="match status" value="1"/>
</dbReference>
<sequence length="2052" mass="222685">MASIFQSFRSSAMPKRLLRYAMARFDIFEDDALDLENLDLGFGLRNTFEFKDVGLKVEKISKQLGLPPEYRIKKATVSRLQLTVPLDLYSSSIELTAVGVHICLQVSPTDRQGARSNKDEKSKPDVAFVPTAADLAQSFLETQPSKEKRALEDALAAEQQDLGASVAMSEDSSEDDQTYGTGQGLSLPVFLTDFLQGIVDRTQVAIKDVTFVLDIEIPTEQKSAETELVTLKLSLDELDVEGVTTRASEDGDGVRIVPKEGKRHIILNQIRASITSETDLLSSLAKSPSMTSAASRSPVLTARCPPPGMGPQHDGSLHGTFTAGSAGNFSHHEQLWQDSEEAFNIPYELDGSGGIGEGEAQEQGPMSSLSTPRASIYHDFSGQKADALAHSPGVAADESSLWPPELKDPLLSHDTLEREPSLQGSVSSDSASDGSGAQRADDLAQSQFFSHEEAESMYMSAFSQGESQQLSSAPMPGAWDSIASTPRQSPEAERISPLRAPDESADASEMARHEVLEPIVPAQPVVQERGQAEASANVTVVPGPTPESSTATTIEETETRGPTKLVKEILSLASISVYVPTKHKHIQVSSVDGASQLAHSAFHNVPGAFSVYSTNDPSSVKDDADSDNAKMDHDDGSIEIEFAPLEVRLDTSVGLLLAMVARRLLETSKRPQQPSEKAEESVPQNADPSTLEIKFAAQNISVVFLEKILSVADTAAGASDPAMAGFGSDVLLRTEIEHLNATASLGSSMAEGNIRLEKFRFGYHDSNVLFFDREAPMRASTRDAFPEAGADISIKLSMSKESSRCEVNTLPLRVHIDLQRLEETFSWFGGVSGFLQMGSSMTSSGPQGKPTPKPAKPRGVRFDIPAQPDSTAAISESKTDVRVGGLRLDLVGKKCGVNVRTTAVKIVSRGGIVGIGISKIHAAGPYVKQAADEPPIKIVLSNTRLDFLNTPRNDDLDRLLALITPSKGQFNDNDDEIMVDTLLRQRRKGSVLKLTFDEVQGHITGLQQLDTIPALGEELARLGTVAKYLPEDDRPGLLTLGLIKNLVASVDVGGRFGTINTNLSGLELAHIAFPSLAAFGINSLKVDRNSIEELVGSTVDLMTDLLTQHPVLMVRVIGDEMEPVIKVRMRNLNFEYRVPTMMDALGLSSETTPQEFDAMLAASVANFGEQAHTALVGNPPSPVLQPSATLKSGPTKPTIVNIAFRDCLLGLNPLALTSKLNVILQDAHVEIALPSGDDVNAVVDLRKAAILLVDDISLLNSAQRTGPSRHRGSDAQRQTDMVSILCSKGYVNICQISSARVTIQTTTSSDGEGHIDVELRDDLLVLETCADSTHTLIALAGALKPPTPLSREVKYKTEVIPMQDMLASITADAFGNAEGDYNFDDDFAIAQEMGGGDDSYEGELVSSSPLGIDSPYQPHAPGVAESIFDATSSSIISDRTTTQNKSGEIFPSQPDSLPRSVEFGLESEIEIHENYFGKIPVAEGSAHRWNSAKNRYDDANEAKAQKSPLKVRVRDVHIIWNLFDGYDWQHTREAITKTVEEVETKAFERRNRAGRRSMDELDFEEQDVVGDCLFNSIYVSIPANHDPRELVGGINHQLDDTESIAATSVTTTTTRTVAGQFRSRSKKLRLNRSRRHKITFELQGVNVDLIKFPPGSGETDTTIDVRVHNLEVFDHIPTSTWKKFATYNLDAGERELGASMVHLEILLVKPVPELAAAEFVLKATVLPLRLHVDQDALDFIQRFFQFKDESQVPAQPSPSDEAFIQRAEINAIPVTLDFKPKRVDYAGLRGGRTSEFMNFVILERARMTLRHTIVYGTTGWERLGNTLNDIWTPDVKRTQLAGVLAGVAPVRHLVNVGSGFRDLIEIPIKEYKKDGRIVRSIGKGAAAFARTTGTEIVKLGAKMATGTQYVLQGAEVMLTKRTGEAGESFGEPSSTQTGWEEEDMGPEEKKQISLYADQPTGVVQGLRHAYSSLARDLNVARDAIIAVPAEIMESRNAGGAARAVMNRAPTIIFRPAIGATRAVGQALMGATNALDPENLRRVEDKYKPGPGR</sequence>
<evidence type="ECO:0000256" key="7">
    <source>
        <dbReference type="ARBA" id="ARBA00023006"/>
    </source>
</evidence>
<comment type="catalytic activity">
    <reaction evidence="10">
        <text>a 1,2-diacyl-sn-glycero-3-phospho-L-serine(in) = a 1,2-diacyl-sn-glycero-3-phospho-L-serine(out)</text>
        <dbReference type="Rhea" id="RHEA:38663"/>
        <dbReference type="ChEBI" id="CHEBI:57262"/>
    </reaction>
</comment>
<dbReference type="GO" id="GO:0034727">
    <property type="term" value="P:piecemeal microautophagy of the nucleus"/>
    <property type="evidence" value="ECO:0007669"/>
    <property type="project" value="TreeGrafter"/>
</dbReference>
<dbReference type="GO" id="GO:0006869">
    <property type="term" value="P:lipid transport"/>
    <property type="evidence" value="ECO:0007669"/>
    <property type="project" value="UniProtKB-KW"/>
</dbReference>
<protein>
    <recommendedName>
        <fullName evidence="4">Autophagy-related protein 2</fullName>
    </recommendedName>
</protein>
<dbReference type="GO" id="GO:0034045">
    <property type="term" value="C:phagophore assembly site membrane"/>
    <property type="evidence" value="ECO:0007669"/>
    <property type="project" value="UniProtKB-SubCell"/>
</dbReference>
<keyword evidence="8" id="KW-0445">Lipid transport</keyword>
<evidence type="ECO:0000256" key="11">
    <source>
        <dbReference type="ARBA" id="ARBA00024615"/>
    </source>
</evidence>
<comment type="similarity">
    <text evidence="3">Belongs to the ATG2 family.</text>
</comment>
<evidence type="ECO:0000313" key="15">
    <source>
        <dbReference type="Proteomes" id="UP000284375"/>
    </source>
</evidence>
<dbReference type="EMBL" id="LJZO01000049">
    <property type="protein sequence ID" value="ROV90567.1"/>
    <property type="molecule type" value="Genomic_DNA"/>
</dbReference>
<comment type="catalytic activity">
    <reaction evidence="12">
        <text>a 1,2-diacyl-sn-glycero-3-phosphocholine(in) = a 1,2-diacyl-sn-glycero-3-phosphocholine(out)</text>
        <dbReference type="Rhea" id="RHEA:38571"/>
        <dbReference type="ChEBI" id="CHEBI:57643"/>
    </reaction>
</comment>
<evidence type="ECO:0000313" key="14">
    <source>
        <dbReference type="EMBL" id="ROV90567.1"/>
    </source>
</evidence>
<evidence type="ECO:0000256" key="9">
    <source>
        <dbReference type="ARBA" id="ARBA00023136"/>
    </source>
</evidence>
<dbReference type="STRING" id="252740.A0A423VHS5"/>
<dbReference type="PANTHER" id="PTHR13190">
    <property type="entry name" value="AUTOPHAGY-RELATED 2, ISOFORM A"/>
    <property type="match status" value="1"/>
</dbReference>
<proteinExistence type="inferred from homology"/>
<feature type="region of interest" description="Disordered" evidence="13">
    <location>
        <begin position="534"/>
        <end position="560"/>
    </location>
</feature>
<dbReference type="GO" id="GO:0005789">
    <property type="term" value="C:endoplasmic reticulum membrane"/>
    <property type="evidence" value="ECO:0007669"/>
    <property type="project" value="UniProtKB-SubCell"/>
</dbReference>
<reference evidence="14 15" key="1">
    <citation type="submission" date="2015-09" db="EMBL/GenBank/DDBJ databases">
        <title>Host preference determinants of Valsa canker pathogens revealed by comparative genomics.</title>
        <authorList>
            <person name="Yin Z."/>
            <person name="Huang L."/>
        </authorList>
    </citation>
    <scope>NUCLEOTIDE SEQUENCE [LARGE SCALE GENOMIC DNA]</scope>
    <source>
        <strain evidence="14 15">YSFL</strain>
    </source>
</reference>
<dbReference type="GO" id="GO:0032266">
    <property type="term" value="F:phosphatidylinositol-3-phosphate binding"/>
    <property type="evidence" value="ECO:0007669"/>
    <property type="project" value="TreeGrafter"/>
</dbReference>
<evidence type="ECO:0000256" key="4">
    <source>
        <dbReference type="ARBA" id="ARBA00018070"/>
    </source>
</evidence>
<feature type="compositionally biased region" description="Polar residues" evidence="13">
    <location>
        <begin position="461"/>
        <end position="472"/>
    </location>
</feature>
<comment type="subcellular location">
    <subcellularLocation>
        <location evidence="1">Endoplasmic reticulum membrane</location>
        <topology evidence="1">Peripheral membrane protein</topology>
    </subcellularLocation>
    <subcellularLocation>
        <location evidence="2">Preautophagosomal structure membrane</location>
        <topology evidence="2">Peripheral membrane protein</topology>
    </subcellularLocation>
</comment>
<feature type="region of interest" description="Disordered" evidence="13">
    <location>
        <begin position="839"/>
        <end position="859"/>
    </location>
</feature>
<evidence type="ECO:0000256" key="12">
    <source>
        <dbReference type="ARBA" id="ARBA00024631"/>
    </source>
</evidence>
<dbReference type="OrthoDB" id="18982at2759"/>
<keyword evidence="6" id="KW-0256">Endoplasmic reticulum</keyword>
<dbReference type="GO" id="GO:0061709">
    <property type="term" value="P:reticulophagy"/>
    <property type="evidence" value="ECO:0007669"/>
    <property type="project" value="TreeGrafter"/>
</dbReference>